<dbReference type="Gene3D" id="2.60.120.10">
    <property type="entry name" value="Jelly Rolls"/>
    <property type="match status" value="1"/>
</dbReference>
<dbReference type="InterPro" id="IPR013096">
    <property type="entry name" value="Cupin_2"/>
</dbReference>
<dbReference type="InterPro" id="IPR014710">
    <property type="entry name" value="RmlC-like_jellyroll"/>
</dbReference>
<dbReference type="AlphaFoldDB" id="D1NYB9"/>
<gene>
    <name evidence="3" type="ORF">PROVRUST_05245</name>
</gene>
<comment type="caution">
    <text evidence="3">The sequence shown here is derived from an EMBL/GenBank/DDBJ whole genome shotgun (WGS) entry which is preliminary data.</text>
</comment>
<protein>
    <submittedName>
        <fullName evidence="3">DNA-binding helix-turn-helix protein</fullName>
    </submittedName>
</protein>
<dbReference type="GO" id="GO:0005829">
    <property type="term" value="C:cytosol"/>
    <property type="evidence" value="ECO:0007669"/>
    <property type="project" value="TreeGrafter"/>
</dbReference>
<dbReference type="PANTHER" id="PTHR46797">
    <property type="entry name" value="HTH-TYPE TRANSCRIPTIONAL REGULATOR"/>
    <property type="match status" value="1"/>
</dbReference>
<dbReference type="InterPro" id="IPR001387">
    <property type="entry name" value="Cro/C1-type_HTH"/>
</dbReference>
<evidence type="ECO:0000313" key="4">
    <source>
        <dbReference type="Proteomes" id="UP000005512"/>
    </source>
</evidence>
<dbReference type="SMART" id="SM00530">
    <property type="entry name" value="HTH_XRE"/>
    <property type="match status" value="1"/>
</dbReference>
<name>D1NYB9_9GAMM</name>
<dbReference type="InterPro" id="IPR011051">
    <property type="entry name" value="RmlC_Cupin_sf"/>
</dbReference>
<dbReference type="SUPFAM" id="SSF47413">
    <property type="entry name" value="lambda repressor-like DNA-binding domains"/>
    <property type="match status" value="1"/>
</dbReference>
<dbReference type="HOGENOM" id="CLU_085376_5_2_6"/>
<dbReference type="CDD" id="cd02209">
    <property type="entry name" value="cupin_XRE_C"/>
    <property type="match status" value="1"/>
</dbReference>
<organism evidence="3 4">
    <name type="scientific">Providencia rustigianii DSM 4541</name>
    <dbReference type="NCBI Taxonomy" id="500637"/>
    <lineage>
        <taxon>Bacteria</taxon>
        <taxon>Pseudomonadati</taxon>
        <taxon>Pseudomonadota</taxon>
        <taxon>Gammaproteobacteria</taxon>
        <taxon>Enterobacterales</taxon>
        <taxon>Morganellaceae</taxon>
        <taxon>Providencia</taxon>
    </lineage>
</organism>
<feature type="domain" description="HTH cro/C1-type" evidence="2">
    <location>
        <begin position="30"/>
        <end position="84"/>
    </location>
</feature>
<dbReference type="SUPFAM" id="SSF51182">
    <property type="entry name" value="RmlC-like cupins"/>
    <property type="match status" value="1"/>
</dbReference>
<evidence type="ECO:0000256" key="1">
    <source>
        <dbReference type="ARBA" id="ARBA00023125"/>
    </source>
</evidence>
<reference evidence="3" key="1">
    <citation type="submission" date="2009-12" db="EMBL/GenBank/DDBJ databases">
        <authorList>
            <person name="Weinstock G."/>
            <person name="Sodergren E."/>
            <person name="Clifton S."/>
            <person name="Fulton L."/>
            <person name="Fulton B."/>
            <person name="Courtney L."/>
            <person name="Fronick C."/>
            <person name="Harrison M."/>
            <person name="Strong C."/>
            <person name="Farmer C."/>
            <person name="Delahaunty K."/>
            <person name="Markovic C."/>
            <person name="Hall O."/>
            <person name="Minx P."/>
            <person name="Tomlinson C."/>
            <person name="Mitreva M."/>
            <person name="Nelson J."/>
            <person name="Hou S."/>
            <person name="Wollam A."/>
            <person name="Pepin K.H."/>
            <person name="Johnson M."/>
            <person name="Bhonagiri V."/>
            <person name="Nash W.E."/>
            <person name="Warren W."/>
            <person name="Chinwalla A."/>
            <person name="Mardis E.R."/>
            <person name="Wilson R.K."/>
        </authorList>
    </citation>
    <scope>NUCLEOTIDE SEQUENCE [LARGE SCALE GENOMIC DNA]</scope>
    <source>
        <strain evidence="3">DSM 4541</strain>
    </source>
</reference>
<dbReference type="Pfam" id="PF01381">
    <property type="entry name" value="HTH_3"/>
    <property type="match status" value="1"/>
</dbReference>
<dbReference type="CDD" id="cd00093">
    <property type="entry name" value="HTH_XRE"/>
    <property type="match status" value="1"/>
</dbReference>
<proteinExistence type="predicted"/>
<keyword evidence="1 3" id="KW-0238">DNA-binding</keyword>
<keyword evidence="4" id="KW-1185">Reference proteome</keyword>
<sequence>MSVIYVQCNQNRILKLTLFTPPIELISKALAAERQKSGLSISELSRKAGIAKSTLSQLESGSGNPSIETLWALCVALDIPFSRLIEEKRAAVTVIRHGEGTPVSAEHANYLAYLLSSAPANSLRDIYTVVAQPGRDRISEPHMHDVTEHIILMSGRALVGPLDNPIELNVGDYIHYRGDEPHIMRALEPNTMAVMVIDKQN</sequence>
<dbReference type="eggNOG" id="COG1396">
    <property type="taxonomic scope" value="Bacteria"/>
</dbReference>
<dbReference type="Proteomes" id="UP000005512">
    <property type="component" value="Unassembled WGS sequence"/>
</dbReference>
<dbReference type="EMBL" id="ABXV02000011">
    <property type="protein sequence ID" value="EFB73967.1"/>
    <property type="molecule type" value="Genomic_DNA"/>
</dbReference>
<dbReference type="GO" id="GO:0003700">
    <property type="term" value="F:DNA-binding transcription factor activity"/>
    <property type="evidence" value="ECO:0007669"/>
    <property type="project" value="TreeGrafter"/>
</dbReference>
<dbReference type="PROSITE" id="PS50943">
    <property type="entry name" value="HTH_CROC1"/>
    <property type="match status" value="1"/>
</dbReference>
<evidence type="ECO:0000259" key="2">
    <source>
        <dbReference type="PROSITE" id="PS50943"/>
    </source>
</evidence>
<dbReference type="STRING" id="500637.PROVRUST_05245"/>
<accession>D1NYB9</accession>
<dbReference type="InterPro" id="IPR010982">
    <property type="entry name" value="Lambda_DNA-bd_dom_sf"/>
</dbReference>
<dbReference type="Pfam" id="PF07883">
    <property type="entry name" value="Cupin_2"/>
    <property type="match status" value="1"/>
</dbReference>
<evidence type="ECO:0000313" key="3">
    <source>
        <dbReference type="EMBL" id="EFB73967.1"/>
    </source>
</evidence>
<dbReference type="PANTHER" id="PTHR46797:SF1">
    <property type="entry name" value="METHYLPHOSPHONATE SYNTHASE"/>
    <property type="match status" value="1"/>
</dbReference>
<dbReference type="Gene3D" id="1.10.260.40">
    <property type="entry name" value="lambda repressor-like DNA-binding domains"/>
    <property type="match status" value="1"/>
</dbReference>
<dbReference type="InterPro" id="IPR050807">
    <property type="entry name" value="TransReg_Diox_bact_type"/>
</dbReference>
<dbReference type="GO" id="GO:0003677">
    <property type="term" value="F:DNA binding"/>
    <property type="evidence" value="ECO:0007669"/>
    <property type="project" value="UniProtKB-KW"/>
</dbReference>